<dbReference type="AlphaFoldDB" id="A0A4R2I2U4"/>
<sequence>MSIIAKPTKLTIAPTVTSPLRLSDVPSAKIATIVSVLAARLATDSQAQPRSTGYCAASARRIRSRIAATSAPSRVKLCTTSTLPNTSPARSEIA</sequence>
<protein>
    <submittedName>
        <fullName evidence="1">Uncharacterized protein</fullName>
    </submittedName>
</protein>
<evidence type="ECO:0000313" key="2">
    <source>
        <dbReference type="Proteomes" id="UP000294862"/>
    </source>
</evidence>
<dbReference type="EMBL" id="SLWQ01000008">
    <property type="protein sequence ID" value="TCO38232.1"/>
    <property type="molecule type" value="Genomic_DNA"/>
</dbReference>
<comment type="caution">
    <text evidence="1">The sequence shown here is derived from an EMBL/GenBank/DDBJ whole genome shotgun (WGS) entry which is preliminary data.</text>
</comment>
<keyword evidence="2" id="KW-1185">Reference proteome</keyword>
<organism evidence="1 2">
    <name type="scientific">Dokdonella fugitiva</name>
    <dbReference type="NCBI Taxonomy" id="328517"/>
    <lineage>
        <taxon>Bacteria</taxon>
        <taxon>Pseudomonadati</taxon>
        <taxon>Pseudomonadota</taxon>
        <taxon>Gammaproteobacteria</taxon>
        <taxon>Lysobacterales</taxon>
        <taxon>Rhodanobacteraceae</taxon>
        <taxon>Dokdonella</taxon>
    </lineage>
</organism>
<reference evidence="1 2" key="1">
    <citation type="journal article" date="2015" name="Stand. Genomic Sci.">
        <title>Genomic Encyclopedia of Bacterial and Archaeal Type Strains, Phase III: the genomes of soil and plant-associated and newly described type strains.</title>
        <authorList>
            <person name="Whitman W.B."/>
            <person name="Woyke T."/>
            <person name="Klenk H.P."/>
            <person name="Zhou Y."/>
            <person name="Lilburn T.G."/>
            <person name="Beck B.J."/>
            <person name="De Vos P."/>
            <person name="Vandamme P."/>
            <person name="Eisen J.A."/>
            <person name="Garrity G."/>
            <person name="Hugenholtz P."/>
            <person name="Kyrpides N.C."/>
        </authorList>
    </citation>
    <scope>NUCLEOTIDE SEQUENCE [LARGE SCALE GENOMIC DNA]</scope>
    <source>
        <strain evidence="1 2">A3</strain>
    </source>
</reference>
<proteinExistence type="predicted"/>
<evidence type="ECO:0000313" key="1">
    <source>
        <dbReference type="EMBL" id="TCO38232.1"/>
    </source>
</evidence>
<accession>A0A4R2I2U4</accession>
<gene>
    <name evidence="1" type="ORF">EV148_10868</name>
</gene>
<dbReference type="Proteomes" id="UP000294862">
    <property type="component" value="Unassembled WGS sequence"/>
</dbReference>
<name>A0A4R2I2U4_9GAMM</name>